<dbReference type="Proteomes" id="UP000019251">
    <property type="component" value="Unassembled WGS sequence"/>
</dbReference>
<dbReference type="NCBIfam" id="TIGR00861">
    <property type="entry name" value="MIP"/>
    <property type="match status" value="1"/>
</dbReference>
<dbReference type="SUPFAM" id="SSF81338">
    <property type="entry name" value="Aquaporin-like"/>
    <property type="match status" value="1"/>
</dbReference>
<dbReference type="InterPro" id="IPR022357">
    <property type="entry name" value="MIP_CS"/>
</dbReference>
<dbReference type="Gene3D" id="1.20.1080.10">
    <property type="entry name" value="Glycerol uptake facilitator protein"/>
    <property type="match status" value="1"/>
</dbReference>
<dbReference type="InterPro" id="IPR023271">
    <property type="entry name" value="Aquaporin-like"/>
</dbReference>
<dbReference type="GO" id="GO:0015254">
    <property type="term" value="F:glycerol channel activity"/>
    <property type="evidence" value="ECO:0007669"/>
    <property type="project" value="TreeGrafter"/>
</dbReference>
<feature type="transmembrane region" description="Helical" evidence="8">
    <location>
        <begin position="6"/>
        <end position="31"/>
    </location>
</feature>
<evidence type="ECO:0000313" key="10">
    <source>
        <dbReference type="Proteomes" id="UP000019251"/>
    </source>
</evidence>
<evidence type="ECO:0000313" key="9">
    <source>
        <dbReference type="EMBL" id="EUJ29829.1"/>
    </source>
</evidence>
<dbReference type="AlphaFoldDB" id="A0A829RAL2"/>
<dbReference type="PANTHER" id="PTHR43829">
    <property type="entry name" value="AQUAPORIN OR AQUAGLYCEROPORIN RELATED"/>
    <property type="match status" value="1"/>
</dbReference>
<evidence type="ECO:0000256" key="8">
    <source>
        <dbReference type="SAM" id="Phobius"/>
    </source>
</evidence>
<feature type="transmembrane region" description="Helical" evidence="8">
    <location>
        <begin position="169"/>
        <end position="190"/>
    </location>
</feature>
<dbReference type="Pfam" id="PF00230">
    <property type="entry name" value="MIP"/>
    <property type="match status" value="1"/>
</dbReference>
<protein>
    <submittedName>
        <fullName evidence="9">Putative glycerol uptake facilitator</fullName>
    </submittedName>
</protein>
<evidence type="ECO:0000256" key="7">
    <source>
        <dbReference type="RuleBase" id="RU000477"/>
    </source>
</evidence>
<feature type="transmembrane region" description="Helical" evidence="8">
    <location>
        <begin position="43"/>
        <end position="65"/>
    </location>
</feature>
<keyword evidence="5 8" id="KW-1133">Transmembrane helix</keyword>
<accession>A0A829RAL2</accession>
<dbReference type="InterPro" id="IPR050363">
    <property type="entry name" value="MIP/Aquaporin"/>
</dbReference>
<evidence type="ECO:0000256" key="2">
    <source>
        <dbReference type="ARBA" id="ARBA00006175"/>
    </source>
</evidence>
<proteinExistence type="inferred from homology"/>
<evidence type="ECO:0000256" key="4">
    <source>
        <dbReference type="ARBA" id="ARBA00022692"/>
    </source>
</evidence>
<dbReference type="RefSeq" id="WP_036103889.1">
    <property type="nucleotide sequence ID" value="NZ_AODG01000004.1"/>
</dbReference>
<reference evidence="9 10" key="1">
    <citation type="submission" date="2012-12" db="EMBL/GenBank/DDBJ databases">
        <title>Novel taxa of Listeriaceae from agricultural environments in the United States.</title>
        <authorList>
            <person name="den Bakker H.C."/>
            <person name="Allred A."/>
            <person name="Warchocki S."/>
            <person name="Wright E.M."/>
            <person name="Burrell A."/>
            <person name="Nightingale K.K."/>
            <person name="Kephart D."/>
            <person name="Wiedmann M."/>
        </authorList>
    </citation>
    <scope>NUCLEOTIDE SEQUENCE [LARGE SCALE GENOMIC DNA]</scope>
    <source>
        <strain evidence="9 10">FSL F6-1183</strain>
    </source>
</reference>
<evidence type="ECO:0000256" key="1">
    <source>
        <dbReference type="ARBA" id="ARBA00004141"/>
    </source>
</evidence>
<comment type="subcellular location">
    <subcellularLocation>
        <location evidence="1">Membrane</location>
        <topology evidence="1">Multi-pass membrane protein</topology>
    </subcellularLocation>
</comment>
<dbReference type="InterPro" id="IPR000425">
    <property type="entry name" value="MIP"/>
</dbReference>
<evidence type="ECO:0000256" key="5">
    <source>
        <dbReference type="ARBA" id="ARBA00022989"/>
    </source>
</evidence>
<dbReference type="PRINTS" id="PR00783">
    <property type="entry name" value="MINTRINSICP"/>
</dbReference>
<name>A0A829RAL2_LISGR</name>
<dbReference type="CDD" id="cd00333">
    <property type="entry name" value="MIP"/>
    <property type="match status" value="1"/>
</dbReference>
<feature type="transmembrane region" description="Helical" evidence="8">
    <location>
        <begin position="246"/>
        <end position="265"/>
    </location>
</feature>
<comment type="caution">
    <text evidence="9">The sequence shown here is derived from an EMBL/GenBank/DDBJ whole genome shotgun (WGS) entry which is preliminary data.</text>
</comment>
<keyword evidence="3 7" id="KW-0813">Transport</keyword>
<keyword evidence="6 8" id="KW-0472">Membrane</keyword>
<evidence type="ECO:0000256" key="3">
    <source>
        <dbReference type="ARBA" id="ARBA00022448"/>
    </source>
</evidence>
<dbReference type="GO" id="GO:0005886">
    <property type="term" value="C:plasma membrane"/>
    <property type="evidence" value="ECO:0007669"/>
    <property type="project" value="TreeGrafter"/>
</dbReference>
<keyword evidence="4 7" id="KW-0812">Transmembrane</keyword>
<feature type="transmembrane region" description="Helical" evidence="8">
    <location>
        <begin position="140"/>
        <end position="157"/>
    </location>
</feature>
<feature type="transmembrane region" description="Helical" evidence="8">
    <location>
        <begin position="85"/>
        <end position="108"/>
    </location>
</feature>
<dbReference type="EMBL" id="AODG01000004">
    <property type="protein sequence ID" value="EUJ29829.1"/>
    <property type="molecule type" value="Genomic_DNA"/>
</dbReference>
<comment type="similarity">
    <text evidence="2 7">Belongs to the MIP/aquaporin (TC 1.A.8) family.</text>
</comment>
<feature type="transmembrane region" description="Helical" evidence="8">
    <location>
        <begin position="219"/>
        <end position="240"/>
    </location>
</feature>
<organism evidence="9 10">
    <name type="scientific">Listeria grayi FSL F6-1183</name>
    <dbReference type="NCBI Taxonomy" id="1265827"/>
    <lineage>
        <taxon>Bacteria</taxon>
        <taxon>Bacillati</taxon>
        <taxon>Bacillota</taxon>
        <taxon>Bacilli</taxon>
        <taxon>Bacillales</taxon>
        <taxon>Listeriaceae</taxon>
        <taxon>Listeria</taxon>
    </lineage>
</organism>
<sequence length="272" mass="28816">MIGTSLATQFLGELIGTAVLIIFGGGVVAGVSLKKSKAENGGWVVVSIAWGLAVTMGVYVSGYMSMAHLNPAVTLGMAIAGNFPWSYVLPYIIAQFIGAFIGATLVWLHYYPHWKKTEDPAAKLGVFSTGPAIPHFTSNFFGEVLGTFILVFGLLSLGSNKFSDGLNPLVVGALIVAIGMSLGGTTGYAINPARDLGPRIAHFVWPIAGKGNSDWGYSWVPVLGPIVGGGLGAVIYQLIIKGSYSNWLILFAVLFILVLIFTVQLDKRKHLA</sequence>
<dbReference type="PROSITE" id="PS00221">
    <property type="entry name" value="MIP"/>
    <property type="match status" value="1"/>
</dbReference>
<gene>
    <name evidence="9" type="ORF">LMUR_01942</name>
</gene>
<evidence type="ECO:0000256" key="6">
    <source>
        <dbReference type="ARBA" id="ARBA00023136"/>
    </source>
</evidence>
<dbReference type="PANTHER" id="PTHR43829:SF9">
    <property type="entry name" value="AQUAPORIN-9"/>
    <property type="match status" value="1"/>
</dbReference>